<dbReference type="InterPro" id="IPR029756">
    <property type="entry name" value="MTH1187/YkoF-like"/>
</dbReference>
<dbReference type="GO" id="GO:0005829">
    <property type="term" value="C:cytosol"/>
    <property type="evidence" value="ECO:0007669"/>
    <property type="project" value="TreeGrafter"/>
</dbReference>
<evidence type="ECO:0000313" key="4">
    <source>
        <dbReference type="Proteomes" id="UP000234748"/>
    </source>
</evidence>
<comment type="similarity">
    <text evidence="1">Belongs to the UPF0045 family.</text>
</comment>
<dbReference type="InterPro" id="IPR002767">
    <property type="entry name" value="Thiamine_BP"/>
</dbReference>
<gene>
    <name evidence="3" type="ORF">CUU66_23385</name>
</gene>
<feature type="domain" description="Thiamine-binding protein" evidence="2">
    <location>
        <begin position="4"/>
        <end position="99"/>
    </location>
</feature>
<dbReference type="AlphaFoldDB" id="A0A2N5LZJ4"/>
<evidence type="ECO:0000256" key="1">
    <source>
        <dbReference type="ARBA" id="ARBA00010272"/>
    </source>
</evidence>
<dbReference type="SUPFAM" id="SSF89957">
    <property type="entry name" value="MTH1187/YkoF-like"/>
    <property type="match status" value="1"/>
</dbReference>
<organism evidence="3 4">
    <name type="scientific">Peribacillus deserti</name>
    <dbReference type="NCBI Taxonomy" id="673318"/>
    <lineage>
        <taxon>Bacteria</taxon>
        <taxon>Bacillati</taxon>
        <taxon>Bacillota</taxon>
        <taxon>Bacilli</taxon>
        <taxon>Bacillales</taxon>
        <taxon>Bacillaceae</taxon>
        <taxon>Peribacillus</taxon>
    </lineage>
</organism>
<dbReference type="EMBL" id="PGUY01000097">
    <property type="protein sequence ID" value="PLT27530.1"/>
    <property type="molecule type" value="Genomic_DNA"/>
</dbReference>
<keyword evidence="4" id="KW-1185">Reference proteome</keyword>
<dbReference type="PANTHER" id="PTHR33777:SF1">
    <property type="entry name" value="UPF0045 PROTEIN ECM15"/>
    <property type="match status" value="1"/>
</dbReference>
<dbReference type="PANTHER" id="PTHR33777">
    <property type="entry name" value="UPF0045 PROTEIN ECM15"/>
    <property type="match status" value="1"/>
</dbReference>
<evidence type="ECO:0000259" key="2">
    <source>
        <dbReference type="Pfam" id="PF01910"/>
    </source>
</evidence>
<sequence>MAIVDFTIIPVGTETTSVSKYVADIQHLLTRYQTEEKIKFQLTPMSTIIEGDLEDIFKIISEIHEEVFNKGTMRIATNIRIDDRRDKKSSMESKLKRVRDKM</sequence>
<evidence type="ECO:0000313" key="3">
    <source>
        <dbReference type="EMBL" id="PLT27530.1"/>
    </source>
</evidence>
<dbReference type="Gene3D" id="3.30.70.930">
    <property type="match status" value="1"/>
</dbReference>
<name>A0A2N5LZJ4_9BACI</name>
<dbReference type="OrthoDB" id="2147383at2"/>
<proteinExistence type="inferred from homology"/>
<comment type="caution">
    <text evidence="3">The sequence shown here is derived from an EMBL/GenBank/DDBJ whole genome shotgun (WGS) entry which is preliminary data.</text>
</comment>
<reference evidence="3 4" key="1">
    <citation type="submission" date="2017-11" db="EMBL/GenBank/DDBJ databases">
        <title>Comparitive Functional Genomics of Dry Heat Resistant strains isolated from the Viking Spacecraft.</title>
        <authorList>
            <person name="Seuylemezian A."/>
            <person name="Cooper K."/>
            <person name="Vaishampayan P."/>
        </authorList>
    </citation>
    <scope>NUCLEOTIDE SEQUENCE [LARGE SCALE GENOMIC DNA]</scope>
    <source>
        <strain evidence="3 4">V1-29</strain>
    </source>
</reference>
<dbReference type="Proteomes" id="UP000234748">
    <property type="component" value="Unassembled WGS sequence"/>
</dbReference>
<dbReference type="NCBIfam" id="TIGR00106">
    <property type="entry name" value="MTH1187 family thiamine-binding protein"/>
    <property type="match status" value="1"/>
</dbReference>
<dbReference type="RefSeq" id="WP_101645803.1">
    <property type="nucleotide sequence ID" value="NZ_PGUY01000097.1"/>
</dbReference>
<accession>A0A2N5LZJ4</accession>
<dbReference type="Pfam" id="PF01910">
    <property type="entry name" value="Thiamine_BP"/>
    <property type="match status" value="1"/>
</dbReference>
<protein>
    <recommendedName>
        <fullName evidence="2">Thiamine-binding protein domain-containing protein</fullName>
    </recommendedName>
</protein>
<dbReference type="InterPro" id="IPR051614">
    <property type="entry name" value="UPF0045_domain"/>
</dbReference>